<reference evidence="1 2" key="1">
    <citation type="submission" date="2024-09" db="EMBL/GenBank/DDBJ databases">
        <authorList>
            <person name="Lee S.D."/>
        </authorList>
    </citation>
    <scope>NUCLEOTIDE SEQUENCE [LARGE SCALE GENOMIC DNA]</scope>
    <source>
        <strain evidence="1 2">N8-3</strain>
    </source>
</reference>
<proteinExistence type="predicted"/>
<dbReference type="Proteomes" id="UP001592531">
    <property type="component" value="Unassembled WGS sequence"/>
</dbReference>
<sequence length="55" mass="6080">MSPASSARQLPATRIAAENPVSRYRGLRPNIKRDFKGGIARIETWLELLSGDQAL</sequence>
<keyword evidence="2" id="KW-1185">Reference proteome</keyword>
<evidence type="ECO:0000313" key="1">
    <source>
        <dbReference type="EMBL" id="MFC1415228.1"/>
    </source>
</evidence>
<dbReference type="RefSeq" id="WP_380530568.1">
    <property type="nucleotide sequence ID" value="NZ_JBHFAB010000001.1"/>
</dbReference>
<name>A0ABV6VNQ5_9ACTN</name>
<gene>
    <name evidence="1" type="ORF">ACEZDE_01000</name>
</gene>
<dbReference type="EMBL" id="JBHFAB010000001">
    <property type="protein sequence ID" value="MFC1415228.1"/>
    <property type="molecule type" value="Genomic_DNA"/>
</dbReference>
<comment type="caution">
    <text evidence="1">The sequence shown here is derived from an EMBL/GenBank/DDBJ whole genome shotgun (WGS) entry which is preliminary data.</text>
</comment>
<evidence type="ECO:0000313" key="2">
    <source>
        <dbReference type="Proteomes" id="UP001592531"/>
    </source>
</evidence>
<organism evidence="1 2">
    <name type="scientific">Streptacidiphilus cavernicola</name>
    <dbReference type="NCBI Taxonomy" id="3342716"/>
    <lineage>
        <taxon>Bacteria</taxon>
        <taxon>Bacillati</taxon>
        <taxon>Actinomycetota</taxon>
        <taxon>Actinomycetes</taxon>
        <taxon>Kitasatosporales</taxon>
        <taxon>Streptomycetaceae</taxon>
        <taxon>Streptacidiphilus</taxon>
    </lineage>
</organism>
<protein>
    <submittedName>
        <fullName evidence="1">Uncharacterized protein</fullName>
    </submittedName>
</protein>
<accession>A0ABV6VNQ5</accession>